<reference evidence="3 4" key="1">
    <citation type="journal article" date="2023" name="Hortic Res">
        <title>The complete reference genome for grapevine (Vitis vinifera L.) genetics and breeding.</title>
        <authorList>
            <person name="Shi X."/>
            <person name="Cao S."/>
            <person name="Wang X."/>
            <person name="Huang S."/>
            <person name="Wang Y."/>
            <person name="Liu Z."/>
            <person name="Liu W."/>
            <person name="Leng X."/>
            <person name="Peng Y."/>
            <person name="Wang N."/>
            <person name="Wang Y."/>
            <person name="Ma Z."/>
            <person name="Xu X."/>
            <person name="Zhang F."/>
            <person name="Xue H."/>
            <person name="Zhong H."/>
            <person name="Wang Y."/>
            <person name="Zhang K."/>
            <person name="Velt A."/>
            <person name="Avia K."/>
            <person name="Holtgrawe D."/>
            <person name="Grimplet J."/>
            <person name="Matus J.T."/>
            <person name="Ware D."/>
            <person name="Wu X."/>
            <person name="Wang H."/>
            <person name="Liu C."/>
            <person name="Fang Y."/>
            <person name="Rustenholz C."/>
            <person name="Cheng Z."/>
            <person name="Xiao H."/>
            <person name="Zhou Y."/>
        </authorList>
    </citation>
    <scope>NUCLEOTIDE SEQUENCE [LARGE SCALE GENOMIC DNA]</scope>
    <source>
        <strain evidence="4">cv. Pinot noir / PN40024</strain>
        <tissue evidence="3">Leaf</tissue>
    </source>
</reference>
<dbReference type="InterPro" id="IPR013087">
    <property type="entry name" value="Znf_C2H2_type"/>
</dbReference>
<dbReference type="SUPFAM" id="SSF57667">
    <property type="entry name" value="beta-beta-alpha zinc fingers"/>
    <property type="match status" value="2"/>
</dbReference>
<feature type="domain" description="U1-type" evidence="2">
    <location>
        <begin position="352"/>
        <end position="386"/>
    </location>
</feature>
<proteinExistence type="predicted"/>
<keyword evidence="4" id="KW-1185">Reference proteome</keyword>
<accession>A0ABY9CST1</accession>
<feature type="domain" description="U1-type" evidence="2">
    <location>
        <begin position="214"/>
        <end position="248"/>
    </location>
</feature>
<dbReference type="Pfam" id="PF12874">
    <property type="entry name" value="zf-met"/>
    <property type="match status" value="2"/>
</dbReference>
<evidence type="ECO:0000256" key="1">
    <source>
        <dbReference type="SAM" id="MobiDB-lite"/>
    </source>
</evidence>
<evidence type="ECO:0000313" key="4">
    <source>
        <dbReference type="Proteomes" id="UP001227230"/>
    </source>
</evidence>
<gene>
    <name evidence="3" type="ORF">VitviT2T_016887</name>
</gene>
<dbReference type="PANTHER" id="PTHR47487:SF8">
    <property type="entry name" value="OS08G0270900 PROTEIN"/>
    <property type="match status" value="1"/>
</dbReference>
<dbReference type="SMART" id="SM00451">
    <property type="entry name" value="ZnF_U1"/>
    <property type="match status" value="2"/>
</dbReference>
<sequence length="451" mass="50085">MEFKFRAVDDRPPYLSSSPSMINYFTEQALRAGYSNNGILLNELLSNPSDMREAIQRELEKERIREEIIAREIARRRLLEAEVRRELLMEQELMLTKTEFKSPVSSAMRLDRFPLFHQSDSRALEERLSRSLAQRLALQARQEMLAALETGTSFQRGVEAAGPEVKPFPEVNKDRVILLPKPGQNLSGAKRKATTPPTVGVNELSSVGSKKKLKEEWSCALCQVTATSERGLNEHLQGKKHKAKEAGLVAQRAGKNPAPLQKKFRKASKLAEITDAPGTGQVEKIVGETLQTDIVGEASTSILKKHNAEDGDKKNDELLLQKNEVGEDMTKNVEATKPKGQKPVDPKLKKKKFKFWCELCHVGAYCEVVMSTHKNGKKHVARLQEISQHGLPVPVSSTTMTPSPEVIQNTETAEVIAKEVNAEVIAVEADEKPLENNEANEDGSGPSPSVK</sequence>
<organism evidence="3 4">
    <name type="scientific">Vitis vinifera</name>
    <name type="common">Grape</name>
    <dbReference type="NCBI Taxonomy" id="29760"/>
    <lineage>
        <taxon>Eukaryota</taxon>
        <taxon>Viridiplantae</taxon>
        <taxon>Streptophyta</taxon>
        <taxon>Embryophyta</taxon>
        <taxon>Tracheophyta</taxon>
        <taxon>Spermatophyta</taxon>
        <taxon>Magnoliopsida</taxon>
        <taxon>eudicotyledons</taxon>
        <taxon>Gunneridae</taxon>
        <taxon>Pentapetalae</taxon>
        <taxon>rosids</taxon>
        <taxon>Vitales</taxon>
        <taxon>Vitaceae</taxon>
        <taxon>Viteae</taxon>
        <taxon>Vitis</taxon>
    </lineage>
</organism>
<evidence type="ECO:0000259" key="2">
    <source>
        <dbReference type="SMART" id="SM00451"/>
    </source>
</evidence>
<evidence type="ECO:0000313" key="3">
    <source>
        <dbReference type="EMBL" id="WJZ98359.1"/>
    </source>
</evidence>
<name>A0ABY9CST1_VITVI</name>
<dbReference type="EMBL" id="CP126658">
    <property type="protein sequence ID" value="WJZ98359.1"/>
    <property type="molecule type" value="Genomic_DNA"/>
</dbReference>
<dbReference type="InterPro" id="IPR003604">
    <property type="entry name" value="Matrin/U1-like-C_Znf_C2H2"/>
</dbReference>
<feature type="region of interest" description="Disordered" evidence="1">
    <location>
        <begin position="428"/>
        <end position="451"/>
    </location>
</feature>
<dbReference type="Proteomes" id="UP001227230">
    <property type="component" value="Chromosome 11"/>
</dbReference>
<protein>
    <recommendedName>
        <fullName evidence="2">U1-type domain-containing protein</fullName>
    </recommendedName>
</protein>
<dbReference type="InterPro" id="IPR036236">
    <property type="entry name" value="Znf_C2H2_sf"/>
</dbReference>
<dbReference type="PANTHER" id="PTHR47487">
    <property type="entry name" value="OS06G0651300 PROTEIN-RELATED"/>
    <property type="match status" value="1"/>
</dbReference>
<dbReference type="Gene3D" id="3.30.160.60">
    <property type="entry name" value="Classic Zinc Finger"/>
    <property type="match status" value="2"/>
</dbReference>
<feature type="region of interest" description="Disordered" evidence="1">
    <location>
        <begin position="181"/>
        <end position="203"/>
    </location>
</feature>